<keyword evidence="2 5" id="KW-0812">Transmembrane</keyword>
<dbReference type="Proteomes" id="UP000829401">
    <property type="component" value="Chromosome"/>
</dbReference>
<sequence>MNVSAVLLGALVGIGANLDIMDTDPANGDAAHRRAPLFYTIMAVMSGIASFTGDKSAERINQFIPLVAARHIGSGVLVAIGIWITLHALRSDRLSRDAAPLTFHARMLVGLSQTLANLTVGFGIGFLHLRIWYTIGSASLACAVFWLNPLHVVTHWRTRVSRHAGLIAGILLVVAGLIV</sequence>
<keyword evidence="7" id="KW-1185">Reference proteome</keyword>
<dbReference type="RefSeq" id="WP_031218849.1">
    <property type="nucleotide sequence ID" value="NZ_AURB01000141.1"/>
</dbReference>
<keyword evidence="4 5" id="KW-0472">Membrane</keyword>
<organism evidence="6 7">
    <name type="scientific">Alicyclobacillus acidoterrestris (strain ATCC 49025 / DSM 3922 / CIP 106132 / NCIMB 13137 / GD3B)</name>
    <dbReference type="NCBI Taxonomy" id="1356854"/>
    <lineage>
        <taxon>Bacteria</taxon>
        <taxon>Bacillati</taxon>
        <taxon>Bacillota</taxon>
        <taxon>Bacilli</taxon>
        <taxon>Bacillales</taxon>
        <taxon>Alicyclobacillaceae</taxon>
        <taxon>Alicyclobacillus</taxon>
    </lineage>
</organism>
<keyword evidence="3 5" id="KW-1133">Transmembrane helix</keyword>
<protein>
    <submittedName>
        <fullName evidence="6">Manganese efflux pump</fullName>
    </submittedName>
</protein>
<dbReference type="KEGG" id="aaco:K1I37_17145"/>
<evidence type="ECO:0000256" key="2">
    <source>
        <dbReference type="ARBA" id="ARBA00022692"/>
    </source>
</evidence>
<evidence type="ECO:0000313" key="6">
    <source>
        <dbReference type="EMBL" id="UNO48375.1"/>
    </source>
</evidence>
<name>A0A9E6ZEV4_ALIAG</name>
<reference evidence="7" key="1">
    <citation type="journal article" date="2022" name="G3 (Bethesda)">
        <title>Unveiling the complete genome sequence of Alicyclobacillus acidoterrestris DSM 3922T, a taint-producing strain.</title>
        <authorList>
            <person name="Leonardo I.C."/>
            <person name="Barreto Crespo M.T."/>
            <person name="Gaspar F.B."/>
        </authorList>
    </citation>
    <scope>NUCLEOTIDE SEQUENCE [LARGE SCALE GENOMIC DNA]</scope>
    <source>
        <strain evidence="7">DSM 3922</strain>
    </source>
</reference>
<accession>A0A9E6ZEV4</accession>
<keyword evidence="1" id="KW-1003">Cell membrane</keyword>
<evidence type="ECO:0000256" key="4">
    <source>
        <dbReference type="ARBA" id="ARBA00023136"/>
    </source>
</evidence>
<feature type="transmembrane region" description="Helical" evidence="5">
    <location>
        <begin position="34"/>
        <end position="51"/>
    </location>
</feature>
<evidence type="ECO:0000313" key="7">
    <source>
        <dbReference type="Proteomes" id="UP000829401"/>
    </source>
</evidence>
<evidence type="ECO:0000256" key="5">
    <source>
        <dbReference type="SAM" id="Phobius"/>
    </source>
</evidence>
<dbReference type="AlphaFoldDB" id="A0A9E6ZEV4"/>
<feature type="transmembrane region" description="Helical" evidence="5">
    <location>
        <begin position="63"/>
        <end position="84"/>
    </location>
</feature>
<feature type="transmembrane region" description="Helical" evidence="5">
    <location>
        <begin position="160"/>
        <end position="178"/>
    </location>
</feature>
<feature type="transmembrane region" description="Helical" evidence="5">
    <location>
        <begin position="104"/>
        <end position="124"/>
    </location>
</feature>
<gene>
    <name evidence="6" type="ORF">K1I37_17145</name>
</gene>
<proteinExistence type="predicted"/>
<evidence type="ECO:0000256" key="1">
    <source>
        <dbReference type="ARBA" id="ARBA00022475"/>
    </source>
</evidence>
<feature type="transmembrane region" description="Helical" evidence="5">
    <location>
        <begin position="131"/>
        <end position="148"/>
    </location>
</feature>
<dbReference type="EMBL" id="CP080467">
    <property type="protein sequence ID" value="UNO48375.1"/>
    <property type="molecule type" value="Genomic_DNA"/>
</dbReference>
<evidence type="ECO:0000256" key="3">
    <source>
        <dbReference type="ARBA" id="ARBA00022989"/>
    </source>
</evidence>
<dbReference type="Pfam" id="PF02659">
    <property type="entry name" value="Mntp"/>
    <property type="match status" value="1"/>
</dbReference>
<dbReference type="InterPro" id="IPR003810">
    <property type="entry name" value="Mntp/YtaF"/>
</dbReference>